<name>A0AA35TM54_GEOBA</name>
<dbReference type="EMBL" id="CASHTH010003864">
    <property type="protein sequence ID" value="CAI8050417.1"/>
    <property type="molecule type" value="Genomic_DNA"/>
</dbReference>
<feature type="region of interest" description="Disordered" evidence="1">
    <location>
        <begin position="25"/>
        <end position="46"/>
    </location>
</feature>
<accession>A0AA35TM54</accession>
<evidence type="ECO:0000313" key="3">
    <source>
        <dbReference type="Proteomes" id="UP001174909"/>
    </source>
</evidence>
<organism evidence="2 3">
    <name type="scientific">Geodia barretti</name>
    <name type="common">Barrett's horny sponge</name>
    <dbReference type="NCBI Taxonomy" id="519541"/>
    <lineage>
        <taxon>Eukaryota</taxon>
        <taxon>Metazoa</taxon>
        <taxon>Porifera</taxon>
        <taxon>Demospongiae</taxon>
        <taxon>Heteroscleromorpha</taxon>
        <taxon>Tetractinellida</taxon>
        <taxon>Astrophorina</taxon>
        <taxon>Geodiidae</taxon>
        <taxon>Geodia</taxon>
    </lineage>
</organism>
<gene>
    <name evidence="2" type="ORF">GBAR_LOCUS27690</name>
</gene>
<protein>
    <submittedName>
        <fullName evidence="2">Uncharacterized protein</fullName>
    </submittedName>
</protein>
<evidence type="ECO:0000256" key="1">
    <source>
        <dbReference type="SAM" id="MobiDB-lite"/>
    </source>
</evidence>
<dbReference type="AlphaFoldDB" id="A0AA35TM54"/>
<feature type="non-terminal residue" evidence="2">
    <location>
        <position position="46"/>
    </location>
</feature>
<comment type="caution">
    <text evidence="2">The sequence shown here is derived from an EMBL/GenBank/DDBJ whole genome shotgun (WGS) entry which is preliminary data.</text>
</comment>
<proteinExistence type="predicted"/>
<feature type="compositionally biased region" description="Basic residues" evidence="1">
    <location>
        <begin position="37"/>
        <end position="46"/>
    </location>
</feature>
<evidence type="ECO:0000313" key="2">
    <source>
        <dbReference type="EMBL" id="CAI8050417.1"/>
    </source>
</evidence>
<sequence>GGVYSFEEVTQLKSKVKAKNLHSRKWVVSRSQVSKKSPAHKKTKVY</sequence>
<dbReference type="Proteomes" id="UP001174909">
    <property type="component" value="Unassembled WGS sequence"/>
</dbReference>
<keyword evidence="3" id="KW-1185">Reference proteome</keyword>
<reference evidence="2" key="1">
    <citation type="submission" date="2023-03" db="EMBL/GenBank/DDBJ databases">
        <authorList>
            <person name="Steffen K."/>
            <person name="Cardenas P."/>
        </authorList>
    </citation>
    <scope>NUCLEOTIDE SEQUENCE</scope>
</reference>